<dbReference type="InterPro" id="IPR013783">
    <property type="entry name" value="Ig-like_fold"/>
</dbReference>
<organism evidence="5 6">
    <name type="scientific">Biomphalaria pfeifferi</name>
    <name type="common">Bloodfluke planorb</name>
    <name type="synonym">Freshwater snail</name>
    <dbReference type="NCBI Taxonomy" id="112525"/>
    <lineage>
        <taxon>Eukaryota</taxon>
        <taxon>Metazoa</taxon>
        <taxon>Spiralia</taxon>
        <taxon>Lophotrochozoa</taxon>
        <taxon>Mollusca</taxon>
        <taxon>Gastropoda</taxon>
        <taxon>Heterobranchia</taxon>
        <taxon>Euthyneura</taxon>
        <taxon>Panpulmonata</taxon>
        <taxon>Hygrophila</taxon>
        <taxon>Lymnaeoidea</taxon>
        <taxon>Planorbidae</taxon>
        <taxon>Biomphalaria</taxon>
    </lineage>
</organism>
<dbReference type="AlphaFoldDB" id="A0AAD8BTE8"/>
<evidence type="ECO:0000256" key="2">
    <source>
        <dbReference type="ARBA" id="ARBA00023157"/>
    </source>
</evidence>
<dbReference type="SMART" id="SM00409">
    <property type="entry name" value="IG"/>
    <property type="match status" value="3"/>
</dbReference>
<name>A0AAD8BTE8_BIOPF</name>
<feature type="domain" description="Ig-like" evidence="4">
    <location>
        <begin position="70"/>
        <end position="145"/>
    </location>
</feature>
<feature type="domain" description="Ig-like" evidence="4">
    <location>
        <begin position="252"/>
        <end position="424"/>
    </location>
</feature>
<comment type="caution">
    <text evidence="5">The sequence shown here is derived from an EMBL/GenBank/DDBJ whole genome shotgun (WGS) entry which is preliminary data.</text>
</comment>
<dbReference type="Proteomes" id="UP001233172">
    <property type="component" value="Unassembled WGS sequence"/>
</dbReference>
<dbReference type="GO" id="GO:0007166">
    <property type="term" value="P:cell surface receptor signaling pathway"/>
    <property type="evidence" value="ECO:0007669"/>
    <property type="project" value="TreeGrafter"/>
</dbReference>
<accession>A0AAD8BTE8</accession>
<dbReference type="InterPro" id="IPR036179">
    <property type="entry name" value="Ig-like_dom_sf"/>
</dbReference>
<dbReference type="EMBL" id="JASAOG010000036">
    <property type="protein sequence ID" value="KAK0060301.1"/>
    <property type="molecule type" value="Genomic_DNA"/>
</dbReference>
<dbReference type="Gene3D" id="2.60.40.10">
    <property type="entry name" value="Immunoglobulins"/>
    <property type="match status" value="2"/>
</dbReference>
<sequence length="448" mass="48179">MGATKMFFVFLVLGSVTMLEPVFGATCSNSTTCVHTTYTQTTCNSTTKICNCSDGYVPIRTGCGRKFFKPTLSQAYPYSTEVLVGKNAVLSCVSPDGATVFEWKNEGIVIIGATKSTYTITSASAANVGNFTCKAKLSTTNSDFDSPESEALLMTLINETVTPKSPVVDVYPTELFAGKNATLTCRNLPNGYNISKISFLINDSTVFTSPLTMTSTLSENSVTCNLTDTTLIKTVTSVAQNLSKVVDTISGVKITTTASNNEVYSGTEAITLTCLTTPTPDYVDTSSKQITYVWMINSTAQSGQIAQTYTLQNIEGNFIITCNASYNATTLTSSAITITRNNSYISKLTITASPTIPVFGSLLTLACGKYDNGQYTWKKNNVDIARQYDHTLQLDSLTTSDAGSYVCSVMRSKVTMTSESFTITNGHVITMGSVLVSGLMFLVSRLLF</sequence>
<feature type="signal peptide" evidence="3">
    <location>
        <begin position="1"/>
        <end position="24"/>
    </location>
</feature>
<dbReference type="SMART" id="SM00408">
    <property type="entry name" value="IGc2"/>
    <property type="match status" value="2"/>
</dbReference>
<keyword evidence="6" id="KW-1185">Reference proteome</keyword>
<feature type="chain" id="PRO_5042112305" evidence="3">
    <location>
        <begin position="25"/>
        <end position="448"/>
    </location>
</feature>
<evidence type="ECO:0000313" key="5">
    <source>
        <dbReference type="EMBL" id="KAK0060301.1"/>
    </source>
</evidence>
<dbReference type="Pfam" id="PF13895">
    <property type="entry name" value="Ig_2"/>
    <property type="match status" value="1"/>
</dbReference>
<proteinExistence type="predicted"/>
<dbReference type="InterPro" id="IPR007110">
    <property type="entry name" value="Ig-like_dom"/>
</dbReference>
<dbReference type="PANTHER" id="PTHR11481:SF60">
    <property type="entry name" value="IG-LIKE DOMAIN-CONTAINING PROTEIN"/>
    <property type="match status" value="1"/>
</dbReference>
<dbReference type="GO" id="GO:0006955">
    <property type="term" value="P:immune response"/>
    <property type="evidence" value="ECO:0007669"/>
    <property type="project" value="TreeGrafter"/>
</dbReference>
<gene>
    <name evidence="5" type="ORF">Bpfe_010135</name>
</gene>
<dbReference type="InterPro" id="IPR003599">
    <property type="entry name" value="Ig_sub"/>
</dbReference>
<keyword evidence="1 3" id="KW-0732">Signal</keyword>
<keyword evidence="2" id="KW-1015">Disulfide bond</keyword>
<dbReference type="PROSITE" id="PS50835">
    <property type="entry name" value="IG_LIKE"/>
    <property type="match status" value="2"/>
</dbReference>
<protein>
    <submittedName>
        <fullName evidence="5">Hemicentin-2</fullName>
    </submittedName>
</protein>
<reference evidence="5" key="1">
    <citation type="journal article" date="2023" name="PLoS Negl. Trop. Dis.">
        <title>A genome sequence for Biomphalaria pfeifferi, the major vector snail for the human-infecting parasite Schistosoma mansoni.</title>
        <authorList>
            <person name="Bu L."/>
            <person name="Lu L."/>
            <person name="Laidemitt M.R."/>
            <person name="Zhang S.M."/>
            <person name="Mutuku M."/>
            <person name="Mkoji G."/>
            <person name="Steinauer M."/>
            <person name="Loker E.S."/>
        </authorList>
    </citation>
    <scope>NUCLEOTIDE SEQUENCE</scope>
    <source>
        <strain evidence="5">KasaAsao</strain>
    </source>
</reference>
<dbReference type="InterPro" id="IPR050488">
    <property type="entry name" value="Ig_Fc_receptor"/>
</dbReference>
<dbReference type="GO" id="GO:0004888">
    <property type="term" value="F:transmembrane signaling receptor activity"/>
    <property type="evidence" value="ECO:0007669"/>
    <property type="project" value="TreeGrafter"/>
</dbReference>
<reference evidence="5" key="2">
    <citation type="submission" date="2023-04" db="EMBL/GenBank/DDBJ databases">
        <authorList>
            <person name="Bu L."/>
            <person name="Lu L."/>
            <person name="Laidemitt M.R."/>
            <person name="Zhang S.M."/>
            <person name="Mutuku M."/>
            <person name="Mkoji G."/>
            <person name="Steinauer M."/>
            <person name="Loker E.S."/>
        </authorList>
    </citation>
    <scope>NUCLEOTIDE SEQUENCE</scope>
    <source>
        <strain evidence="5">KasaAsao</strain>
        <tissue evidence="5">Whole Snail</tissue>
    </source>
</reference>
<dbReference type="PANTHER" id="PTHR11481">
    <property type="entry name" value="IMMUNOGLOBULIN FC RECEPTOR"/>
    <property type="match status" value="1"/>
</dbReference>
<dbReference type="InterPro" id="IPR003598">
    <property type="entry name" value="Ig_sub2"/>
</dbReference>
<evidence type="ECO:0000256" key="1">
    <source>
        <dbReference type="ARBA" id="ARBA00022729"/>
    </source>
</evidence>
<evidence type="ECO:0000313" key="6">
    <source>
        <dbReference type="Proteomes" id="UP001233172"/>
    </source>
</evidence>
<evidence type="ECO:0000256" key="3">
    <source>
        <dbReference type="SAM" id="SignalP"/>
    </source>
</evidence>
<dbReference type="SUPFAM" id="SSF48726">
    <property type="entry name" value="Immunoglobulin"/>
    <property type="match status" value="2"/>
</dbReference>
<dbReference type="GO" id="GO:0009897">
    <property type="term" value="C:external side of plasma membrane"/>
    <property type="evidence" value="ECO:0007669"/>
    <property type="project" value="TreeGrafter"/>
</dbReference>
<evidence type="ECO:0000259" key="4">
    <source>
        <dbReference type="PROSITE" id="PS50835"/>
    </source>
</evidence>